<dbReference type="CDD" id="cd03469">
    <property type="entry name" value="Rieske_RO_Alpha_N"/>
    <property type="match status" value="1"/>
</dbReference>
<dbReference type="InterPro" id="IPR036922">
    <property type="entry name" value="Rieske_2Fe-2S_sf"/>
</dbReference>
<dbReference type="SUPFAM" id="SSF55961">
    <property type="entry name" value="Bet v1-like"/>
    <property type="match status" value="1"/>
</dbReference>
<dbReference type="InterPro" id="IPR015879">
    <property type="entry name" value="Ring_hydroxy_dOase_asu_C_dom"/>
</dbReference>
<reference evidence="9" key="1">
    <citation type="submission" date="2019-01" db="EMBL/GenBank/DDBJ databases">
        <title>Gri0909 isolated from a small marine red alga.</title>
        <authorList>
            <person name="Kim J."/>
            <person name="Jeong S.E."/>
            <person name="Jeon C.O."/>
        </authorList>
    </citation>
    <scope>NUCLEOTIDE SEQUENCE [LARGE SCALE GENOMIC DNA]</scope>
    <source>
        <strain evidence="9">Gri0909</strain>
    </source>
</reference>
<evidence type="ECO:0000313" key="8">
    <source>
        <dbReference type="EMBL" id="RVU38439.1"/>
    </source>
</evidence>
<dbReference type="Pfam" id="PF00355">
    <property type="entry name" value="Rieske"/>
    <property type="match status" value="1"/>
</dbReference>
<evidence type="ECO:0000256" key="4">
    <source>
        <dbReference type="ARBA" id="ARBA00023002"/>
    </source>
</evidence>
<evidence type="ECO:0000313" key="9">
    <source>
        <dbReference type="Proteomes" id="UP000287447"/>
    </source>
</evidence>
<keyword evidence="2" id="KW-0001">2Fe-2S</keyword>
<evidence type="ECO:0000256" key="5">
    <source>
        <dbReference type="ARBA" id="ARBA00023004"/>
    </source>
</evidence>
<evidence type="ECO:0000259" key="7">
    <source>
        <dbReference type="PROSITE" id="PS51296"/>
    </source>
</evidence>
<dbReference type="PRINTS" id="PR00090">
    <property type="entry name" value="RNGDIOXGNASE"/>
</dbReference>
<protein>
    <submittedName>
        <fullName evidence="8">Aromatic ring-hydroxylating dioxygenase subunit alpha</fullName>
    </submittedName>
</protein>
<dbReference type="EMBL" id="SADE01000001">
    <property type="protein sequence ID" value="RVU38439.1"/>
    <property type="molecule type" value="Genomic_DNA"/>
</dbReference>
<dbReference type="InterPro" id="IPR017941">
    <property type="entry name" value="Rieske_2Fe-2S"/>
</dbReference>
<organism evidence="8 9">
    <name type="scientific">Hwanghaeella grinnelliae</name>
    <dbReference type="NCBI Taxonomy" id="2500179"/>
    <lineage>
        <taxon>Bacteria</taxon>
        <taxon>Pseudomonadati</taxon>
        <taxon>Pseudomonadota</taxon>
        <taxon>Alphaproteobacteria</taxon>
        <taxon>Rhodospirillales</taxon>
        <taxon>Rhodospirillaceae</taxon>
        <taxon>Hwanghaeella</taxon>
    </lineage>
</organism>
<dbReference type="PROSITE" id="PS51296">
    <property type="entry name" value="RIESKE"/>
    <property type="match status" value="1"/>
</dbReference>
<feature type="domain" description="Rieske" evidence="7">
    <location>
        <begin position="49"/>
        <end position="156"/>
    </location>
</feature>
<keyword evidence="6" id="KW-0411">Iron-sulfur</keyword>
<dbReference type="GO" id="GO:0005506">
    <property type="term" value="F:iron ion binding"/>
    <property type="evidence" value="ECO:0007669"/>
    <property type="project" value="InterPro"/>
</dbReference>
<comment type="caution">
    <text evidence="8">The sequence shown here is derived from an EMBL/GenBank/DDBJ whole genome shotgun (WGS) entry which is preliminary data.</text>
</comment>
<keyword evidence="9" id="KW-1185">Reference proteome</keyword>
<evidence type="ECO:0000256" key="6">
    <source>
        <dbReference type="ARBA" id="ARBA00023014"/>
    </source>
</evidence>
<proteinExistence type="predicted"/>
<keyword evidence="8" id="KW-0223">Dioxygenase</keyword>
<evidence type="ECO:0000256" key="3">
    <source>
        <dbReference type="ARBA" id="ARBA00022723"/>
    </source>
</evidence>
<dbReference type="AlphaFoldDB" id="A0A3S2WB90"/>
<dbReference type="GO" id="GO:0051213">
    <property type="term" value="F:dioxygenase activity"/>
    <property type="evidence" value="ECO:0007669"/>
    <property type="project" value="UniProtKB-KW"/>
</dbReference>
<dbReference type="PANTHER" id="PTHR43756">
    <property type="entry name" value="CHOLINE MONOOXYGENASE, CHLOROPLASTIC"/>
    <property type="match status" value="1"/>
</dbReference>
<comment type="cofactor">
    <cofactor evidence="1">
        <name>Fe cation</name>
        <dbReference type="ChEBI" id="CHEBI:24875"/>
    </cofactor>
</comment>
<keyword evidence="5" id="KW-0408">Iron</keyword>
<dbReference type="OrthoDB" id="7456916at2"/>
<dbReference type="CDD" id="cd00680">
    <property type="entry name" value="RHO_alpha_C"/>
    <property type="match status" value="1"/>
</dbReference>
<dbReference type="Pfam" id="PF00848">
    <property type="entry name" value="Ring_hydroxyl_A"/>
    <property type="match status" value="1"/>
</dbReference>
<dbReference type="Gene3D" id="3.90.380.10">
    <property type="entry name" value="Naphthalene 1,2-dioxygenase Alpha Subunit, Chain A, domain 1"/>
    <property type="match status" value="1"/>
</dbReference>
<gene>
    <name evidence="8" type="ORF">EOI86_03905</name>
</gene>
<accession>A0A3S2WB90</accession>
<evidence type="ECO:0000256" key="2">
    <source>
        <dbReference type="ARBA" id="ARBA00022714"/>
    </source>
</evidence>
<keyword evidence="4" id="KW-0560">Oxidoreductase</keyword>
<evidence type="ECO:0000256" key="1">
    <source>
        <dbReference type="ARBA" id="ARBA00001962"/>
    </source>
</evidence>
<sequence length="382" mass="43222">MSEQNNLFDPKLYERVRQPLLEAETLPPWCYTSEEFLQGEVSTIFQRMWNFAGRADEVPDPGSYLSINICGEPIFVVRDKEGGLRAFANSCRHRGARLVCGTGKKRAITCPYHGWTYDLDGTLRGAPGMEDTIGFDLADYPLVPLSVDTWAGFLFVHFSTDPPPLKDQLGNLPTVFSSYSYEDLVCVQRTTYDLACNWKIYIENAMEDYHTATVHRKSIGTQKTFREDAIGDWDAIFMPCADTIAILPGDTTPFPFISTLEGRPAEGTYFTVLYPNTFFACTQDCMWWLQALPETAGRSEIVHGVCFPKETAARNDFNEILPRYNKRWVKSLKEDNDISEEQQAGLRSSLNGPGRFCIQEPIVHALDNWVLDRVLDTKSKAA</sequence>
<dbReference type="Gene3D" id="2.102.10.10">
    <property type="entry name" value="Rieske [2Fe-2S] iron-sulphur domain"/>
    <property type="match status" value="1"/>
</dbReference>
<dbReference type="SUPFAM" id="SSF50022">
    <property type="entry name" value="ISP domain"/>
    <property type="match status" value="1"/>
</dbReference>
<dbReference type="GO" id="GO:0051537">
    <property type="term" value="F:2 iron, 2 sulfur cluster binding"/>
    <property type="evidence" value="ECO:0007669"/>
    <property type="project" value="UniProtKB-KW"/>
</dbReference>
<dbReference type="Proteomes" id="UP000287447">
    <property type="component" value="Unassembled WGS sequence"/>
</dbReference>
<dbReference type="RefSeq" id="WP_127763810.1">
    <property type="nucleotide sequence ID" value="NZ_SADE01000001.1"/>
</dbReference>
<name>A0A3S2WB90_9PROT</name>
<dbReference type="PANTHER" id="PTHR43756:SF5">
    <property type="entry name" value="CHOLINE MONOOXYGENASE, CHLOROPLASTIC"/>
    <property type="match status" value="1"/>
</dbReference>
<keyword evidence="3" id="KW-0479">Metal-binding</keyword>
<dbReference type="InterPro" id="IPR001663">
    <property type="entry name" value="Rng_hydr_dOase-A"/>
</dbReference>